<feature type="domain" description="Rab-GAP TBC" evidence="3">
    <location>
        <begin position="239"/>
        <end position="448"/>
    </location>
</feature>
<dbReference type="InterPro" id="IPR032738">
    <property type="entry name" value="Tbc1d30_C"/>
</dbReference>
<dbReference type="EMBL" id="CAIIXF020000005">
    <property type="protein sequence ID" value="CAH1783790.1"/>
    <property type="molecule type" value="Genomic_DNA"/>
</dbReference>
<dbReference type="OrthoDB" id="289721at2759"/>
<evidence type="ECO:0000313" key="4">
    <source>
        <dbReference type="EMBL" id="CAH1783790.1"/>
    </source>
</evidence>
<dbReference type="GO" id="GO:0005783">
    <property type="term" value="C:endoplasmic reticulum"/>
    <property type="evidence" value="ECO:0007669"/>
    <property type="project" value="TreeGrafter"/>
</dbReference>
<dbReference type="InterPro" id="IPR000195">
    <property type="entry name" value="Rab-GAP-TBC_dom"/>
</dbReference>
<dbReference type="Pfam" id="PF15733">
    <property type="entry name" value="DUF4682"/>
    <property type="match status" value="1"/>
</dbReference>
<feature type="compositionally biased region" description="Polar residues" evidence="2">
    <location>
        <begin position="812"/>
        <end position="833"/>
    </location>
</feature>
<evidence type="ECO:0000313" key="5">
    <source>
        <dbReference type="Proteomes" id="UP000749559"/>
    </source>
</evidence>
<reference evidence="4" key="1">
    <citation type="submission" date="2022-03" db="EMBL/GenBank/DDBJ databases">
        <authorList>
            <person name="Martin C."/>
        </authorList>
    </citation>
    <scope>NUCLEOTIDE SEQUENCE</scope>
</reference>
<evidence type="ECO:0000259" key="3">
    <source>
        <dbReference type="PROSITE" id="PS50086"/>
    </source>
</evidence>
<dbReference type="Gene3D" id="1.10.8.270">
    <property type="entry name" value="putative rabgap domain of human tbc1 domain family member 14 like domains"/>
    <property type="match status" value="1"/>
</dbReference>
<evidence type="ECO:0000256" key="1">
    <source>
        <dbReference type="ARBA" id="ARBA00067508"/>
    </source>
</evidence>
<dbReference type="PANTHER" id="PTHR13399">
    <property type="entry name" value="TRANSLOCON-ASSOCIATED PROTEIN TRAP , GAMMA SUBUNIT"/>
    <property type="match status" value="1"/>
</dbReference>
<feature type="compositionally biased region" description="Low complexity" evidence="2">
    <location>
        <begin position="732"/>
        <end position="749"/>
    </location>
</feature>
<dbReference type="Pfam" id="PF00566">
    <property type="entry name" value="RabGAP-TBC"/>
    <property type="match status" value="1"/>
</dbReference>
<dbReference type="PANTHER" id="PTHR13399:SF4">
    <property type="entry name" value="TBC1 DOMAIN FAMILY MEMBER 30"/>
    <property type="match status" value="1"/>
</dbReference>
<feature type="compositionally biased region" description="Low complexity" evidence="2">
    <location>
        <begin position="904"/>
        <end position="925"/>
    </location>
</feature>
<feature type="region of interest" description="Disordered" evidence="2">
    <location>
        <begin position="891"/>
        <end position="976"/>
    </location>
</feature>
<keyword evidence="5" id="KW-1185">Reference proteome</keyword>
<feature type="region of interest" description="Disordered" evidence="2">
    <location>
        <begin position="812"/>
        <end position="879"/>
    </location>
</feature>
<dbReference type="SMART" id="SM00164">
    <property type="entry name" value="TBC"/>
    <property type="match status" value="1"/>
</dbReference>
<dbReference type="InterPro" id="IPR035969">
    <property type="entry name" value="Rab-GAP_TBC_sf"/>
</dbReference>
<proteinExistence type="predicted"/>
<dbReference type="FunFam" id="1.10.472.80:FF:000011">
    <property type="entry name" value="TBC1 domain family member 30"/>
    <property type="match status" value="1"/>
</dbReference>
<dbReference type="Gene3D" id="1.10.472.80">
    <property type="entry name" value="Ypt/Rab-GAP domain of gyp1p, domain 3"/>
    <property type="match status" value="1"/>
</dbReference>
<dbReference type="Proteomes" id="UP000749559">
    <property type="component" value="Unassembled WGS sequence"/>
</dbReference>
<comment type="caution">
    <text evidence="4">The sequence shown here is derived from an EMBL/GenBank/DDBJ whole genome shotgun (WGS) entry which is preliminary data.</text>
</comment>
<feature type="compositionally biased region" description="Polar residues" evidence="2">
    <location>
        <begin position="840"/>
        <end position="854"/>
    </location>
</feature>
<accession>A0A8J1T706</accession>
<dbReference type="AlphaFoldDB" id="A0A8J1T706"/>
<dbReference type="SUPFAM" id="SSF47923">
    <property type="entry name" value="Ypt/Rab-GAP domain of gyp1p"/>
    <property type="match status" value="2"/>
</dbReference>
<organism evidence="4 5">
    <name type="scientific">Owenia fusiformis</name>
    <name type="common">Polychaete worm</name>
    <dbReference type="NCBI Taxonomy" id="6347"/>
    <lineage>
        <taxon>Eukaryota</taxon>
        <taxon>Metazoa</taxon>
        <taxon>Spiralia</taxon>
        <taxon>Lophotrochozoa</taxon>
        <taxon>Annelida</taxon>
        <taxon>Polychaeta</taxon>
        <taxon>Sedentaria</taxon>
        <taxon>Canalipalpata</taxon>
        <taxon>Sabellida</taxon>
        <taxon>Oweniida</taxon>
        <taxon>Oweniidae</taxon>
        <taxon>Owenia</taxon>
    </lineage>
</organism>
<evidence type="ECO:0000256" key="2">
    <source>
        <dbReference type="SAM" id="MobiDB-lite"/>
    </source>
</evidence>
<feature type="compositionally biased region" description="Low complexity" evidence="2">
    <location>
        <begin position="25"/>
        <end position="38"/>
    </location>
</feature>
<dbReference type="PROSITE" id="PS50086">
    <property type="entry name" value="TBC_RABGAP"/>
    <property type="match status" value="1"/>
</dbReference>
<protein>
    <recommendedName>
        <fullName evidence="1">TBC1 domain family member 30</fullName>
    </recommendedName>
</protein>
<name>A0A8J1T706_OWEFU</name>
<feature type="compositionally biased region" description="Low complexity" evidence="2">
    <location>
        <begin position="855"/>
        <end position="866"/>
    </location>
</feature>
<feature type="region of interest" description="Disordered" evidence="2">
    <location>
        <begin position="716"/>
        <end position="751"/>
    </location>
</feature>
<dbReference type="FunFam" id="1.10.8.270:FF:000009">
    <property type="entry name" value="TBC1 domain family member 30"/>
    <property type="match status" value="1"/>
</dbReference>
<feature type="region of interest" description="Disordered" evidence="2">
    <location>
        <begin position="19"/>
        <end position="38"/>
    </location>
</feature>
<sequence>MNRKRSRIQNQWQIPHLSDSDDEILSNNDNNNDSDFANLRNASKTKTFEGKAVSLKSCDEFQFDELAVANEVSNSDNNYESDTGQSIMDGLLFEIYDRWHGPQRDSFDSDTFTECSSMSEAFLGRSDSLNYEFERTHSARLSRAYLESKDVDELRTIIDELRYRTNQISARLIRQLKRRDRRIAKLHKNYDLVTAILQAASQKRRIDTRMKFSVQPLPGESAWKQWLDAMKAVARLPLGMPKEFRKKVWLNKADRHLGELKIDWEKTKRFAFNEKSNPDDKELGLQIVKDLHRTGCSGFSGHDNEEERAVLKRVLLAYARWNKRVGYCQGFNIIAALILDVMETKEDDALKVMILLIDHVLPESYFVNNLRALSVDMAVFRDLLRVHLPALSKHLDRLQLAARDDSTGASYEPPLTNVFTMQWFLTLFATCLPKYTALRVWDSVFLEGSEILIRTALAIWAKLSPRILKAQSADEFYTTMGALTQEMMADTIIDADDLVKTIYNIAPFPFPQLAELREKYTYNITPFQAAMSVGKRPLKGGATGILSDDDDGDEDLDVVNCFGGILGPQSSPGKTRSDTDGSFDMSKISPGAYGAIPGALQSQIPAYLERMNTDIHGLKRQYTRLKERQKQAHIFIAAAASNAKSQKSYPKAALAPNIESPVVLNHLFVGRKARLGNKNRCVTDGPRIAPIYSKSNPPAVAKENVIIKHKVDVNRKVSNASENSDHIEPKSSESSGNNSPSVSPPSEQNDYVGLDLASLSSEQNGYTKLDLETAELSPLENKPESLQQAVDKLMIEEDAQTPQSVAINVQDCSDSPQISNTDVNNTQSASNESAMHAKPDSTNQNTERPQTLPISSQRLNSSSNNSEVSGTRDESPSHQHSAMYVAKMTYKTHKKSQERSPAVSPNHSSTISPSNISPNSGASPSRTPSPGASPKPYNPFPTRHMNPNRAKNGMKLGLYSSKGIPGVPDKKTSPIKNIGRSQINACLHRQYMAEVKAAGKSQK</sequence>
<gene>
    <name evidence="4" type="ORF">OFUS_LOCUS10090</name>
</gene>